<accession>A0A3D8IQW1</accession>
<evidence type="ECO:0000313" key="3">
    <source>
        <dbReference type="Proteomes" id="UP000256379"/>
    </source>
</evidence>
<dbReference type="RefSeq" id="WP_115542299.1">
    <property type="nucleotide sequence ID" value="NZ_NXLQ01000002.1"/>
</dbReference>
<feature type="transmembrane region" description="Helical" evidence="1">
    <location>
        <begin position="198"/>
        <end position="215"/>
    </location>
</feature>
<feature type="transmembrane region" description="Helical" evidence="1">
    <location>
        <begin position="127"/>
        <end position="146"/>
    </location>
</feature>
<keyword evidence="3" id="KW-1185">Reference proteome</keyword>
<dbReference type="OrthoDB" id="5322199at2"/>
<evidence type="ECO:0000256" key="1">
    <source>
        <dbReference type="SAM" id="Phobius"/>
    </source>
</evidence>
<gene>
    <name evidence="2" type="ORF">CQA53_01700</name>
</gene>
<organism evidence="2 3">
    <name type="scientific">Helicobacter didelphidarum</name>
    <dbReference type="NCBI Taxonomy" id="2040648"/>
    <lineage>
        <taxon>Bacteria</taxon>
        <taxon>Pseudomonadati</taxon>
        <taxon>Campylobacterota</taxon>
        <taxon>Epsilonproteobacteria</taxon>
        <taxon>Campylobacterales</taxon>
        <taxon>Helicobacteraceae</taxon>
        <taxon>Helicobacter</taxon>
    </lineage>
</organism>
<keyword evidence="1" id="KW-0472">Membrane</keyword>
<keyword evidence="1" id="KW-0812">Transmembrane</keyword>
<proteinExistence type="predicted"/>
<feature type="transmembrane region" description="Helical" evidence="1">
    <location>
        <begin position="252"/>
        <end position="271"/>
    </location>
</feature>
<protein>
    <submittedName>
        <fullName evidence="2">Uncharacterized protein</fullName>
    </submittedName>
</protein>
<feature type="transmembrane region" description="Helical" evidence="1">
    <location>
        <begin position="227"/>
        <end position="246"/>
    </location>
</feature>
<comment type="caution">
    <text evidence="2">The sequence shown here is derived from an EMBL/GenBank/DDBJ whole genome shotgun (WGS) entry which is preliminary data.</text>
</comment>
<reference evidence="2 3" key="1">
    <citation type="submission" date="2018-04" db="EMBL/GenBank/DDBJ databases">
        <title>Novel Campyloabacter and Helicobacter Species and Strains.</title>
        <authorList>
            <person name="Mannion A.J."/>
            <person name="Shen Z."/>
            <person name="Fox J.G."/>
        </authorList>
    </citation>
    <scope>NUCLEOTIDE SEQUENCE [LARGE SCALE GENOMIC DNA]</scope>
    <source>
        <strain evidence="2 3">MIT 17-337</strain>
    </source>
</reference>
<feature type="transmembrane region" description="Helical" evidence="1">
    <location>
        <begin position="78"/>
        <end position="102"/>
    </location>
</feature>
<dbReference type="Proteomes" id="UP000256379">
    <property type="component" value="Unassembled WGS sequence"/>
</dbReference>
<evidence type="ECO:0000313" key="2">
    <source>
        <dbReference type="EMBL" id="RDU67004.1"/>
    </source>
</evidence>
<feature type="transmembrane region" description="Helical" evidence="1">
    <location>
        <begin position="46"/>
        <end position="66"/>
    </location>
</feature>
<feature type="transmembrane region" description="Helical" evidence="1">
    <location>
        <begin position="167"/>
        <end position="186"/>
    </location>
</feature>
<name>A0A3D8IQW1_9HELI</name>
<dbReference type="AlphaFoldDB" id="A0A3D8IQW1"/>
<dbReference type="EMBL" id="NXLQ01000002">
    <property type="protein sequence ID" value="RDU67004.1"/>
    <property type="molecule type" value="Genomic_DNA"/>
</dbReference>
<sequence length="282" mass="33149">MRFTTIICSYLFFALLTFNAFALLSSEFFPLFSQVFMLLTQDGRIYNVFSLILLGLAIFMVLINPIKIYRSKNIFGKTAPFVVSLFGIITLSILIILFYWIFNKFNQDLPLFSKTDQSIIMLTHENYYLSIEFFITLLCWIFFVFIPLLYRILSLNFNIDNRLAKSLFILEPSLTTIIITMSATAFHPYFSDLPSRPFNFLLFYTSCGLLIYLLLKRENKLGFYEYANMIFLSFIILCYILCSESILRGIFFNAQITLYMLALLSWCSEWMQNKDELQNKII</sequence>
<keyword evidence="1" id="KW-1133">Transmembrane helix</keyword>